<organism evidence="4 5">
    <name type="scientific">Candidatus Raskinella chloraquaticus</name>
    <dbReference type="NCBI Taxonomy" id="1951219"/>
    <lineage>
        <taxon>Bacteria</taxon>
        <taxon>Pseudomonadati</taxon>
        <taxon>Pseudomonadota</taxon>
        <taxon>Alphaproteobacteria</taxon>
        <taxon>Hyphomicrobiales</taxon>
        <taxon>Phreatobacteraceae</taxon>
        <taxon>Candidatus Raskinella</taxon>
    </lineage>
</organism>
<dbReference type="Proteomes" id="UP000192872">
    <property type="component" value="Unassembled WGS sequence"/>
</dbReference>
<dbReference type="SUPFAM" id="SSF51419">
    <property type="entry name" value="PLP-binding barrel"/>
    <property type="match status" value="1"/>
</dbReference>
<evidence type="ECO:0000259" key="3">
    <source>
        <dbReference type="SMART" id="SM01119"/>
    </source>
</evidence>
<dbReference type="Pfam" id="PF01168">
    <property type="entry name" value="Ala_racemase_N"/>
    <property type="match status" value="1"/>
</dbReference>
<dbReference type="GO" id="GO:0036088">
    <property type="term" value="P:D-serine catabolic process"/>
    <property type="evidence" value="ECO:0007669"/>
    <property type="project" value="TreeGrafter"/>
</dbReference>
<dbReference type="AlphaFoldDB" id="A0A1W9I4Z6"/>
<evidence type="ECO:0000313" key="4">
    <source>
        <dbReference type="EMBL" id="OQW54749.1"/>
    </source>
</evidence>
<evidence type="ECO:0000256" key="2">
    <source>
        <dbReference type="ARBA" id="ARBA00023239"/>
    </source>
</evidence>
<dbReference type="PANTHER" id="PTHR28004:SF2">
    <property type="entry name" value="D-SERINE DEHYDRATASE"/>
    <property type="match status" value="1"/>
</dbReference>
<evidence type="ECO:0000256" key="1">
    <source>
        <dbReference type="ARBA" id="ARBA00005323"/>
    </source>
</evidence>
<proteinExistence type="inferred from homology"/>
<comment type="caution">
    <text evidence="4">The sequence shown here is derived from an EMBL/GenBank/DDBJ whole genome shotgun (WGS) entry which is preliminary data.</text>
</comment>
<dbReference type="Gene3D" id="3.20.20.10">
    <property type="entry name" value="Alanine racemase"/>
    <property type="match status" value="1"/>
</dbReference>
<keyword evidence="2" id="KW-0456">Lyase</keyword>
<dbReference type="SMART" id="SM01119">
    <property type="entry name" value="D-ser_dehydrat"/>
    <property type="match status" value="1"/>
</dbReference>
<dbReference type="EMBL" id="LWDL01000001">
    <property type="protein sequence ID" value="OQW54749.1"/>
    <property type="molecule type" value="Genomic_DNA"/>
</dbReference>
<protein>
    <submittedName>
        <fullName evidence="4">Alanine racemase</fullName>
    </submittedName>
</protein>
<reference evidence="4 5" key="1">
    <citation type="journal article" date="2017" name="Water Res.">
        <title>Comammox in drinking water systems.</title>
        <authorList>
            <person name="Wang Y."/>
            <person name="Ma L."/>
            <person name="Mao Y."/>
            <person name="Jiang X."/>
            <person name="Xia Y."/>
            <person name="Yu K."/>
            <person name="Li B."/>
            <person name="Zhang T."/>
        </authorList>
    </citation>
    <scope>NUCLEOTIDE SEQUENCE [LARGE SCALE GENOMIC DNA]</scope>
    <source>
        <strain evidence="4">SG_bin8</strain>
    </source>
</reference>
<dbReference type="Gene3D" id="2.40.37.20">
    <property type="entry name" value="D-serine dehydratase-like domain"/>
    <property type="match status" value="1"/>
</dbReference>
<feature type="domain" description="D-serine dehydratase-like" evidence="3">
    <location>
        <begin position="261"/>
        <end position="354"/>
    </location>
</feature>
<dbReference type="Pfam" id="PF14031">
    <property type="entry name" value="D-ser_dehydrat"/>
    <property type="match status" value="1"/>
</dbReference>
<gene>
    <name evidence="4" type="ORF">A4S15_03915</name>
</gene>
<dbReference type="STRING" id="1827387.A4S15_03915"/>
<name>A0A1W9I4Z6_9HYPH</name>
<dbReference type="InterPro" id="IPR026956">
    <property type="entry name" value="D-ser_dehydrat-like_dom"/>
</dbReference>
<evidence type="ECO:0000313" key="5">
    <source>
        <dbReference type="Proteomes" id="UP000192872"/>
    </source>
</evidence>
<dbReference type="InterPro" id="IPR029066">
    <property type="entry name" value="PLP-binding_barrel"/>
</dbReference>
<dbReference type="InterPro" id="IPR051466">
    <property type="entry name" value="D-amino_acid_metab_enzyme"/>
</dbReference>
<dbReference type="InterPro" id="IPR001608">
    <property type="entry name" value="Ala_racemase_N"/>
</dbReference>
<comment type="similarity">
    <text evidence="1">Belongs to the DSD1 family.</text>
</comment>
<sequence length="371" mass="39140">MSTDTAIVPGISWRAAQTIAREIGTPAVAVDLDRVERNIARVQAACDAAGLANRPHIKTHKSPFFAKMQLAAGAHGITCQKLGEAEIMVAAGIDDILITYNVMGEATLERLRALLRRGPKLTLAVDSVHTIDGLAMAARQAGRVLDVVIECDTGRERAGVATAAEAVALADHISRASALRFAGFMLYPPETKWAETQLFYDEALAGVRALGLDAGMVSTGGTPNLTNLGKLRGASEHRAGTYIFNDRMMMGCGAAVAGDVALTVVSRVVSRGGADRGILDAGSKTLTADPGGGLEGYGHIIEHPQARIARFAEEHGFLDLSRCNDRPDVGGVVRVVPNHVCVVVNMVDELIAVRGDEIVATIPVAARGRLR</sequence>
<dbReference type="PANTHER" id="PTHR28004">
    <property type="entry name" value="ZGC:162816-RELATED"/>
    <property type="match status" value="1"/>
</dbReference>
<dbReference type="GO" id="GO:0008721">
    <property type="term" value="F:D-serine ammonia-lyase activity"/>
    <property type="evidence" value="ECO:0007669"/>
    <property type="project" value="TreeGrafter"/>
</dbReference>
<dbReference type="InterPro" id="IPR042208">
    <property type="entry name" value="D-ser_dehydrat-like_sf"/>
</dbReference>
<accession>A0A1W9I4Z6</accession>